<reference evidence="1 2" key="1">
    <citation type="submission" date="2024-01" db="EMBL/GenBank/DDBJ databases">
        <authorList>
            <person name="Waweru B."/>
        </authorList>
    </citation>
    <scope>NUCLEOTIDE SEQUENCE [LARGE SCALE GENOMIC DNA]</scope>
</reference>
<dbReference type="AlphaFoldDB" id="A0AAV1S5F3"/>
<proteinExistence type="predicted"/>
<name>A0AAV1S5F3_9ROSI</name>
<dbReference type="Proteomes" id="UP001314170">
    <property type="component" value="Unassembled WGS sequence"/>
</dbReference>
<comment type="caution">
    <text evidence="1">The sequence shown here is derived from an EMBL/GenBank/DDBJ whole genome shotgun (WGS) entry which is preliminary data.</text>
</comment>
<accession>A0AAV1S5F3</accession>
<keyword evidence="2" id="KW-1185">Reference proteome</keyword>
<sequence>MILSSINILASPSGSSVPSLFDRFGEVAIRVRHALESAMLDFMSSMKWVLYGVEYWVRSTVRFMVGDVWEEFKDVGLMCWWGTGVGCCGDEGEKWLPDIDGLECAGISVVIWSQCCLS</sequence>
<organism evidence="1 2">
    <name type="scientific">Dovyalis caffra</name>
    <dbReference type="NCBI Taxonomy" id="77055"/>
    <lineage>
        <taxon>Eukaryota</taxon>
        <taxon>Viridiplantae</taxon>
        <taxon>Streptophyta</taxon>
        <taxon>Embryophyta</taxon>
        <taxon>Tracheophyta</taxon>
        <taxon>Spermatophyta</taxon>
        <taxon>Magnoliopsida</taxon>
        <taxon>eudicotyledons</taxon>
        <taxon>Gunneridae</taxon>
        <taxon>Pentapetalae</taxon>
        <taxon>rosids</taxon>
        <taxon>fabids</taxon>
        <taxon>Malpighiales</taxon>
        <taxon>Salicaceae</taxon>
        <taxon>Flacourtieae</taxon>
        <taxon>Dovyalis</taxon>
    </lineage>
</organism>
<evidence type="ECO:0000313" key="1">
    <source>
        <dbReference type="EMBL" id="CAK7344962.1"/>
    </source>
</evidence>
<dbReference type="EMBL" id="CAWUPB010001166">
    <property type="protein sequence ID" value="CAK7344962.1"/>
    <property type="molecule type" value="Genomic_DNA"/>
</dbReference>
<evidence type="ECO:0000313" key="2">
    <source>
        <dbReference type="Proteomes" id="UP001314170"/>
    </source>
</evidence>
<gene>
    <name evidence="1" type="ORF">DCAF_LOCUS18025</name>
</gene>
<protein>
    <submittedName>
        <fullName evidence="1">Uncharacterized protein</fullName>
    </submittedName>
</protein>